<dbReference type="AlphaFoldDB" id="A0AAE0ZUZ5"/>
<proteinExistence type="predicted"/>
<reference evidence="1" key="1">
    <citation type="journal article" date="2023" name="G3 (Bethesda)">
        <title>A reference genome for the long-term kleptoplast-retaining sea slug Elysia crispata morphotype clarki.</title>
        <authorList>
            <person name="Eastman K.E."/>
            <person name="Pendleton A.L."/>
            <person name="Shaikh M.A."/>
            <person name="Suttiyut T."/>
            <person name="Ogas R."/>
            <person name="Tomko P."/>
            <person name="Gavelis G."/>
            <person name="Widhalm J.R."/>
            <person name="Wisecaver J.H."/>
        </authorList>
    </citation>
    <scope>NUCLEOTIDE SEQUENCE</scope>
    <source>
        <strain evidence="1">ECLA1</strain>
    </source>
</reference>
<keyword evidence="2" id="KW-1185">Reference proteome</keyword>
<accession>A0AAE0ZUZ5</accession>
<name>A0AAE0ZUZ5_9GAST</name>
<dbReference type="Proteomes" id="UP001283361">
    <property type="component" value="Unassembled WGS sequence"/>
</dbReference>
<evidence type="ECO:0000313" key="1">
    <source>
        <dbReference type="EMBL" id="KAK3776030.1"/>
    </source>
</evidence>
<evidence type="ECO:0000313" key="2">
    <source>
        <dbReference type="Proteomes" id="UP001283361"/>
    </source>
</evidence>
<dbReference type="EMBL" id="JAWDGP010003252">
    <property type="protein sequence ID" value="KAK3776030.1"/>
    <property type="molecule type" value="Genomic_DNA"/>
</dbReference>
<sequence>MPNLNEHSHNSSANSIAFNSLVLLSARTIECKEKLSDNGFIEPTALHQFGTLSLSSAMWNGDLFAVRITLSLTRGLSWLIMSSRGGALVKPRSSRQSATVLCLLCGTEL</sequence>
<protein>
    <submittedName>
        <fullName evidence="1">Uncharacterized protein</fullName>
    </submittedName>
</protein>
<gene>
    <name evidence="1" type="ORF">RRG08_044414</name>
</gene>
<comment type="caution">
    <text evidence="1">The sequence shown here is derived from an EMBL/GenBank/DDBJ whole genome shotgun (WGS) entry which is preliminary data.</text>
</comment>
<organism evidence="1 2">
    <name type="scientific">Elysia crispata</name>
    <name type="common">lettuce slug</name>
    <dbReference type="NCBI Taxonomy" id="231223"/>
    <lineage>
        <taxon>Eukaryota</taxon>
        <taxon>Metazoa</taxon>
        <taxon>Spiralia</taxon>
        <taxon>Lophotrochozoa</taxon>
        <taxon>Mollusca</taxon>
        <taxon>Gastropoda</taxon>
        <taxon>Heterobranchia</taxon>
        <taxon>Euthyneura</taxon>
        <taxon>Panpulmonata</taxon>
        <taxon>Sacoglossa</taxon>
        <taxon>Placobranchoidea</taxon>
        <taxon>Plakobranchidae</taxon>
        <taxon>Elysia</taxon>
    </lineage>
</organism>